<evidence type="ECO:0000256" key="5">
    <source>
        <dbReference type="ARBA" id="ARBA00022989"/>
    </source>
</evidence>
<dbReference type="PANTHER" id="PTHR13032">
    <property type="entry name" value="MITOCHONDRIAL IMPORT INNER MEMBRANE TRANSLOCASE SUBUNIT TIM21"/>
    <property type="match status" value="1"/>
</dbReference>
<evidence type="ECO:0000256" key="2">
    <source>
        <dbReference type="ARBA" id="ARBA00010867"/>
    </source>
</evidence>
<keyword evidence="8" id="KW-0813">Transport</keyword>
<comment type="similarity">
    <text evidence="2 8">Belongs to the TIM21 family.</text>
</comment>
<dbReference type="GO" id="GO:0005744">
    <property type="term" value="C:TIM23 mitochondrial import inner membrane translocase complex"/>
    <property type="evidence" value="ECO:0007669"/>
    <property type="project" value="UniProtKB-UniRule"/>
</dbReference>
<keyword evidence="8" id="KW-0811">Translocation</keyword>
<name>A0A1Y1U9C6_9TREE</name>
<evidence type="ECO:0000256" key="1">
    <source>
        <dbReference type="ARBA" id="ARBA00004304"/>
    </source>
</evidence>
<dbReference type="InParanoid" id="A0A1Y1U9C6"/>
<reference evidence="10 11" key="1">
    <citation type="submission" date="2017-03" db="EMBL/GenBank/DDBJ databases">
        <title>Widespread Adenine N6-methylation of Active Genes in Fungi.</title>
        <authorList>
            <consortium name="DOE Joint Genome Institute"/>
            <person name="Mondo S.J."/>
            <person name="Dannebaum R.O."/>
            <person name="Kuo R.C."/>
            <person name="Louie K.B."/>
            <person name="Bewick A.J."/>
            <person name="Labutti K."/>
            <person name="Haridas S."/>
            <person name="Kuo A."/>
            <person name="Salamov A."/>
            <person name="Ahrendt S.R."/>
            <person name="Lau R."/>
            <person name="Bowen B.P."/>
            <person name="Lipzen A."/>
            <person name="Sullivan W."/>
            <person name="Andreopoulos W.B."/>
            <person name="Clum A."/>
            <person name="Lindquist E."/>
            <person name="Daum C."/>
            <person name="Northen T.R."/>
            <person name="Ramamoorthy G."/>
            <person name="Schmitz R.J."/>
            <person name="Gryganskyi A."/>
            <person name="Culley D."/>
            <person name="Magnuson J."/>
            <person name="James T.Y."/>
            <person name="O'Malley M.A."/>
            <person name="Stajich J.E."/>
            <person name="Spatafora J.W."/>
            <person name="Visel A."/>
            <person name="Grigoriev I.V."/>
        </authorList>
    </citation>
    <scope>NUCLEOTIDE SEQUENCE [LARGE SCALE GENOMIC DNA]</scope>
    <source>
        <strain evidence="10 11">NRRL Y-17943</strain>
    </source>
</reference>
<keyword evidence="11" id="KW-1185">Reference proteome</keyword>
<dbReference type="AlphaFoldDB" id="A0A1Y1U9C6"/>
<gene>
    <name evidence="10" type="ORF">BD324DRAFT_639190</name>
</gene>
<keyword evidence="4" id="KW-0809">Transit peptide</keyword>
<feature type="transmembrane region" description="Helical" evidence="8">
    <location>
        <begin position="119"/>
        <end position="139"/>
    </location>
</feature>
<keyword evidence="5 8" id="KW-1133">Transmembrane helix</keyword>
<evidence type="ECO:0000256" key="8">
    <source>
        <dbReference type="RuleBase" id="RU367142"/>
    </source>
</evidence>
<keyword evidence="8" id="KW-0653">Protein transport</keyword>
<dbReference type="OrthoDB" id="436405at2759"/>
<dbReference type="EMBL" id="NBSH01000018">
    <property type="protein sequence ID" value="ORX33695.1"/>
    <property type="molecule type" value="Genomic_DNA"/>
</dbReference>
<feature type="region of interest" description="Disordered" evidence="9">
    <location>
        <begin position="299"/>
        <end position="321"/>
    </location>
</feature>
<evidence type="ECO:0000313" key="11">
    <source>
        <dbReference type="Proteomes" id="UP000193218"/>
    </source>
</evidence>
<evidence type="ECO:0000256" key="9">
    <source>
        <dbReference type="SAM" id="MobiDB-lite"/>
    </source>
</evidence>
<evidence type="ECO:0000256" key="3">
    <source>
        <dbReference type="ARBA" id="ARBA00022692"/>
    </source>
</evidence>
<evidence type="ECO:0000256" key="4">
    <source>
        <dbReference type="ARBA" id="ARBA00022946"/>
    </source>
</evidence>
<evidence type="ECO:0000313" key="10">
    <source>
        <dbReference type="EMBL" id="ORX33695.1"/>
    </source>
</evidence>
<evidence type="ECO:0000256" key="7">
    <source>
        <dbReference type="ARBA" id="ARBA00023136"/>
    </source>
</evidence>
<keyword evidence="3 8" id="KW-0812">Transmembrane</keyword>
<dbReference type="RefSeq" id="XP_021868005.1">
    <property type="nucleotide sequence ID" value="XM_022017200.1"/>
</dbReference>
<comment type="subunit">
    <text evidence="8">Component of the TIM23 complex.</text>
</comment>
<dbReference type="GeneID" id="33559009"/>
<keyword evidence="6 8" id="KW-0496">Mitochondrion</keyword>
<comment type="function">
    <text evidence="8">Essential component of the TIM23 complex, a complex that mediates the translocation of transit peptide-containing proteins across the mitochondrial inner membrane.</text>
</comment>
<evidence type="ECO:0000256" key="6">
    <source>
        <dbReference type="ARBA" id="ARBA00023128"/>
    </source>
</evidence>
<dbReference type="Proteomes" id="UP000193218">
    <property type="component" value="Unassembled WGS sequence"/>
</dbReference>
<proteinExistence type="inferred from homology"/>
<dbReference type="STRING" id="4999.A0A1Y1U9C6"/>
<dbReference type="Pfam" id="PF08294">
    <property type="entry name" value="TIM21"/>
    <property type="match status" value="1"/>
</dbReference>
<dbReference type="PROSITE" id="PS51257">
    <property type="entry name" value="PROKAR_LIPOPROTEIN"/>
    <property type="match status" value="1"/>
</dbReference>
<comment type="caution">
    <text evidence="10">The sequence shown here is derived from an EMBL/GenBank/DDBJ whole genome shotgun (WGS) entry which is preliminary data.</text>
</comment>
<accession>A0A1Y1U9C6</accession>
<organism evidence="10 11">
    <name type="scientific">Kockovaella imperatae</name>
    <dbReference type="NCBI Taxonomy" id="4999"/>
    <lineage>
        <taxon>Eukaryota</taxon>
        <taxon>Fungi</taxon>
        <taxon>Dikarya</taxon>
        <taxon>Basidiomycota</taxon>
        <taxon>Agaricomycotina</taxon>
        <taxon>Tremellomycetes</taxon>
        <taxon>Tremellales</taxon>
        <taxon>Cuniculitremaceae</taxon>
        <taxon>Kockovaella</taxon>
    </lineage>
</organism>
<dbReference type="InterPro" id="IPR013261">
    <property type="entry name" value="Tim21"/>
</dbReference>
<protein>
    <recommendedName>
        <fullName evidence="8">Mitochondrial import inner membrane translocase subunit Tim21</fullName>
    </recommendedName>
</protein>
<dbReference type="GO" id="GO:0030150">
    <property type="term" value="P:protein import into mitochondrial matrix"/>
    <property type="evidence" value="ECO:0007669"/>
    <property type="project" value="UniProtKB-UniRule"/>
</dbReference>
<comment type="subcellular location">
    <subcellularLocation>
        <location evidence="8">Mitochondrion inner membrane</location>
        <topology evidence="8">Single-pass membrane protein</topology>
    </subcellularLocation>
    <subcellularLocation>
        <location evidence="1">Mitochondrion membrane</location>
        <topology evidence="1">Single-pass membrane protein</topology>
    </subcellularLocation>
</comment>
<sequence>MSGKLAISMLMGQPALMSCTKLVAGRSAMPLFRITYQAPAVSHSAGTSWKRTYATHRDLRTDPSLDASPRVRTGQSNLDGRESVGPFPLGVGPSGRNKTWKSWKELGIKGKLGRTVRQTGNLGVILFGGGLFILLTLSLTTELFARNSPSVLYSQAVDKIRQSDALDAHLLPPLTFTHSPTPAAPVRGSTPVAHTLLRHPSSGRDHMIITFWVHGRGRNEPEPLHWAKSSWHLVLTSLDDAARYLGFIDGGASLFTGSSEDASMGKERNIANVEVDTTQSAEDGSGWLGSLLGGFSGLRNGSNANTRGDRSGTATRGLPPPGTYKVGEVKGDYVKNANGQYQLLSLTIDVPSSSASYPGRAVVFWAPEADREGLISMIGGRGR</sequence>
<keyword evidence="8" id="KW-0999">Mitochondrion inner membrane</keyword>
<feature type="region of interest" description="Disordered" evidence="9">
    <location>
        <begin position="60"/>
        <end position="91"/>
    </location>
</feature>
<keyword evidence="7 8" id="KW-0472">Membrane</keyword>
<dbReference type="PANTHER" id="PTHR13032:SF6">
    <property type="entry name" value="MITOCHONDRIAL IMPORT INNER MEMBRANE TRANSLOCASE SUBUNIT TIM21"/>
    <property type="match status" value="1"/>
</dbReference>